<dbReference type="SMART" id="SM00360">
    <property type="entry name" value="RRM"/>
    <property type="match status" value="1"/>
</dbReference>
<protein>
    <submittedName>
        <fullName evidence="5">RRM domain-containing protein</fullName>
    </submittedName>
</protein>
<evidence type="ECO:0000256" key="1">
    <source>
        <dbReference type="ARBA" id="ARBA00022884"/>
    </source>
</evidence>
<dbReference type="SUPFAM" id="SSF54928">
    <property type="entry name" value="RNA-binding domain, RBD"/>
    <property type="match status" value="1"/>
</dbReference>
<feature type="domain" description="RRM" evidence="3">
    <location>
        <begin position="16"/>
        <end position="94"/>
    </location>
</feature>
<dbReference type="AlphaFoldDB" id="A0A914CID5"/>
<dbReference type="Gene3D" id="3.30.70.330">
    <property type="match status" value="1"/>
</dbReference>
<evidence type="ECO:0000313" key="5">
    <source>
        <dbReference type="WBParaSite" id="ACRNAN_scaffold1070.g32248.t1"/>
    </source>
</evidence>
<dbReference type="InterPro" id="IPR052462">
    <property type="entry name" value="SLIRP/GR-RBP-like"/>
</dbReference>
<dbReference type="Proteomes" id="UP000887540">
    <property type="component" value="Unplaced"/>
</dbReference>
<dbReference type="PANTHER" id="PTHR48027">
    <property type="entry name" value="HETEROGENEOUS NUCLEAR RIBONUCLEOPROTEIN 87F-RELATED"/>
    <property type="match status" value="1"/>
</dbReference>
<dbReference type="WBParaSite" id="ACRNAN_scaffold1070.g32248.t1">
    <property type="protein sequence ID" value="ACRNAN_scaffold1070.g32248.t1"/>
    <property type="gene ID" value="ACRNAN_scaffold1070.g32248"/>
</dbReference>
<evidence type="ECO:0000256" key="2">
    <source>
        <dbReference type="PROSITE-ProRule" id="PRU00176"/>
    </source>
</evidence>
<dbReference type="InterPro" id="IPR000504">
    <property type="entry name" value="RRM_dom"/>
</dbReference>
<evidence type="ECO:0000259" key="3">
    <source>
        <dbReference type="PROSITE" id="PS50102"/>
    </source>
</evidence>
<organism evidence="4 5">
    <name type="scientific">Acrobeloides nanus</name>
    <dbReference type="NCBI Taxonomy" id="290746"/>
    <lineage>
        <taxon>Eukaryota</taxon>
        <taxon>Metazoa</taxon>
        <taxon>Ecdysozoa</taxon>
        <taxon>Nematoda</taxon>
        <taxon>Chromadorea</taxon>
        <taxon>Rhabditida</taxon>
        <taxon>Tylenchina</taxon>
        <taxon>Cephalobomorpha</taxon>
        <taxon>Cephaloboidea</taxon>
        <taxon>Cephalobidae</taxon>
        <taxon>Acrobeloides</taxon>
    </lineage>
</organism>
<evidence type="ECO:0000313" key="4">
    <source>
        <dbReference type="Proteomes" id="UP000887540"/>
    </source>
</evidence>
<dbReference type="GO" id="GO:0003723">
    <property type="term" value="F:RNA binding"/>
    <property type="evidence" value="ECO:0007669"/>
    <property type="project" value="UniProtKB-UniRule"/>
</dbReference>
<reference evidence="5" key="1">
    <citation type="submission" date="2022-11" db="UniProtKB">
        <authorList>
            <consortium name="WormBaseParasite"/>
        </authorList>
    </citation>
    <scope>IDENTIFICATION</scope>
</reference>
<proteinExistence type="predicted"/>
<name>A0A914CID5_9BILA</name>
<dbReference type="InterPro" id="IPR012677">
    <property type="entry name" value="Nucleotide-bd_a/b_plait_sf"/>
</dbReference>
<sequence>MFAQRFLFTSIKIIFTTCKVGNLPYQATEEDLGNYFMQSGNVVNVRIVYDRETRRPKGFGFCEFDSEQGASDAVNRLNGTDFLGRQIRVNHANK</sequence>
<keyword evidence="1 2" id="KW-0694">RNA-binding</keyword>
<dbReference type="InterPro" id="IPR035979">
    <property type="entry name" value="RBD_domain_sf"/>
</dbReference>
<accession>A0A914CID5</accession>
<dbReference type="Pfam" id="PF00076">
    <property type="entry name" value="RRM_1"/>
    <property type="match status" value="1"/>
</dbReference>
<keyword evidence="4" id="KW-1185">Reference proteome</keyword>
<dbReference type="PROSITE" id="PS50102">
    <property type="entry name" value="RRM"/>
    <property type="match status" value="1"/>
</dbReference>